<evidence type="ECO:0000313" key="2">
    <source>
        <dbReference type="EMBL" id="KAF2673834.1"/>
    </source>
</evidence>
<dbReference type="OrthoDB" id="3881168at2759"/>
<gene>
    <name evidence="2" type="ORF">BT63DRAFT_437435</name>
</gene>
<protein>
    <submittedName>
        <fullName evidence="2">Uncharacterized protein</fullName>
    </submittedName>
</protein>
<organism evidence="2 3">
    <name type="scientific">Microthyrium microscopicum</name>
    <dbReference type="NCBI Taxonomy" id="703497"/>
    <lineage>
        <taxon>Eukaryota</taxon>
        <taxon>Fungi</taxon>
        <taxon>Dikarya</taxon>
        <taxon>Ascomycota</taxon>
        <taxon>Pezizomycotina</taxon>
        <taxon>Dothideomycetes</taxon>
        <taxon>Dothideomycetes incertae sedis</taxon>
        <taxon>Microthyriales</taxon>
        <taxon>Microthyriaceae</taxon>
        <taxon>Microthyrium</taxon>
    </lineage>
</organism>
<keyword evidence="1" id="KW-0732">Signal</keyword>
<accession>A0A6A6USD0</accession>
<sequence length="217" mass="25656">MDSIFKTLLLKRLHLLIMSLCFLEAFRQWQSGKITVDEYLDHIVPHCRGQWLGPDHEQDEDGFGSNWFELENEDLFGFSIWRWTKHMESTQDIVPFKKAFKAYFDRDMKELHDQISLLRPADAKSVRSSLAIIALRDERADVVKYCLDEGFNWNSWFLDAANSYEKINKKTDITKILHESQFRVDWPWPIPKPKRSAKKGEIDFAAFDYGGRYAVNW</sequence>
<keyword evidence="3" id="KW-1185">Reference proteome</keyword>
<dbReference type="EMBL" id="MU004231">
    <property type="protein sequence ID" value="KAF2673834.1"/>
    <property type="molecule type" value="Genomic_DNA"/>
</dbReference>
<reference evidence="2" key="1">
    <citation type="journal article" date="2020" name="Stud. Mycol.">
        <title>101 Dothideomycetes genomes: a test case for predicting lifestyles and emergence of pathogens.</title>
        <authorList>
            <person name="Haridas S."/>
            <person name="Albert R."/>
            <person name="Binder M."/>
            <person name="Bloem J."/>
            <person name="Labutti K."/>
            <person name="Salamov A."/>
            <person name="Andreopoulos B."/>
            <person name="Baker S."/>
            <person name="Barry K."/>
            <person name="Bills G."/>
            <person name="Bluhm B."/>
            <person name="Cannon C."/>
            <person name="Castanera R."/>
            <person name="Culley D."/>
            <person name="Daum C."/>
            <person name="Ezra D."/>
            <person name="Gonzalez J."/>
            <person name="Henrissat B."/>
            <person name="Kuo A."/>
            <person name="Liang C."/>
            <person name="Lipzen A."/>
            <person name="Lutzoni F."/>
            <person name="Magnuson J."/>
            <person name="Mondo S."/>
            <person name="Nolan M."/>
            <person name="Ohm R."/>
            <person name="Pangilinan J."/>
            <person name="Park H.-J."/>
            <person name="Ramirez L."/>
            <person name="Alfaro M."/>
            <person name="Sun H."/>
            <person name="Tritt A."/>
            <person name="Yoshinaga Y."/>
            <person name="Zwiers L.-H."/>
            <person name="Turgeon B."/>
            <person name="Goodwin S."/>
            <person name="Spatafora J."/>
            <person name="Crous P."/>
            <person name="Grigoriev I."/>
        </authorList>
    </citation>
    <scope>NUCLEOTIDE SEQUENCE</scope>
    <source>
        <strain evidence="2">CBS 115976</strain>
    </source>
</reference>
<dbReference type="Proteomes" id="UP000799302">
    <property type="component" value="Unassembled WGS sequence"/>
</dbReference>
<name>A0A6A6USD0_9PEZI</name>
<proteinExistence type="predicted"/>
<feature type="chain" id="PRO_5025542902" evidence="1">
    <location>
        <begin position="26"/>
        <end position="217"/>
    </location>
</feature>
<evidence type="ECO:0000313" key="3">
    <source>
        <dbReference type="Proteomes" id="UP000799302"/>
    </source>
</evidence>
<feature type="signal peptide" evidence="1">
    <location>
        <begin position="1"/>
        <end position="25"/>
    </location>
</feature>
<evidence type="ECO:0000256" key="1">
    <source>
        <dbReference type="SAM" id="SignalP"/>
    </source>
</evidence>
<dbReference type="AlphaFoldDB" id="A0A6A6USD0"/>